<evidence type="ECO:0000313" key="2">
    <source>
        <dbReference type="Proteomes" id="UP000031549"/>
    </source>
</evidence>
<proteinExistence type="predicted"/>
<dbReference type="RefSeq" id="WP_039748368.1">
    <property type="nucleotide sequence ID" value="NZ_JTCM02000068.1"/>
</dbReference>
<accession>A0A846HFI8</accession>
<protein>
    <submittedName>
        <fullName evidence="1">Uncharacterized protein</fullName>
    </submittedName>
</protein>
<dbReference type="AlphaFoldDB" id="A0A846HFI8"/>
<gene>
    <name evidence="1" type="ORF">PI95_023310</name>
</gene>
<organism evidence="1 2">
    <name type="scientific">Hassallia byssoidea VB512170</name>
    <dbReference type="NCBI Taxonomy" id="1304833"/>
    <lineage>
        <taxon>Bacteria</taxon>
        <taxon>Bacillati</taxon>
        <taxon>Cyanobacteriota</taxon>
        <taxon>Cyanophyceae</taxon>
        <taxon>Nostocales</taxon>
        <taxon>Tolypothrichaceae</taxon>
        <taxon>Hassallia</taxon>
    </lineage>
</organism>
<dbReference type="Proteomes" id="UP000031549">
    <property type="component" value="Unassembled WGS sequence"/>
</dbReference>
<keyword evidence="2" id="KW-1185">Reference proteome</keyword>
<evidence type="ECO:0000313" key="1">
    <source>
        <dbReference type="EMBL" id="NEU75404.1"/>
    </source>
</evidence>
<dbReference type="EMBL" id="JTCM02000068">
    <property type="protein sequence ID" value="NEU75404.1"/>
    <property type="molecule type" value="Genomic_DNA"/>
</dbReference>
<sequence length="323" mass="33730">MIPLILGAVALGSAAFGALKGVEGFGNINQAKEIGDRAQKRHQTAVSELKAEWKTTNKLAEEYGQFQLDVMMHTIGRFVDFIERNIGKAKQSEKEFLEGLDGISLQQVKEYKTAALEAQQFFKGGAKAIGAATAGYGGAMSLATSVGVASTGAAISGLSGAAATNATLAWLGGGSLAAGGGGMALGSLVLGGITVGPAVLIGGFVLAGEGEKALTKAREYEAEVNIAIAKIETAKDFMQQVTQRIIELMDLVESLNKFAVTGLDELESLPTFDKNRDASKFQQVGLLMKALAEIMKTPVLDTEGQLNPITATIQAKYRTLGGN</sequence>
<comment type="caution">
    <text evidence="1">The sequence shown here is derived from an EMBL/GenBank/DDBJ whole genome shotgun (WGS) entry which is preliminary data.</text>
</comment>
<name>A0A846HFI8_9CYAN</name>
<reference evidence="1 2" key="1">
    <citation type="journal article" date="2015" name="Genome Announc.">
        <title>Draft Genome Sequence of Cyanobacterium Hassallia byssoidea Strain VB512170, Isolated from Monuments in India.</title>
        <authorList>
            <person name="Singh D."/>
            <person name="Chandrababunaidu M.M."/>
            <person name="Panda A."/>
            <person name="Sen D."/>
            <person name="Bhattacharyya S."/>
            <person name="Adhikary S.P."/>
            <person name="Tripathy S."/>
        </authorList>
    </citation>
    <scope>NUCLEOTIDE SEQUENCE [LARGE SCALE GENOMIC DNA]</scope>
    <source>
        <strain evidence="1 2">VB512170</strain>
    </source>
</reference>